<dbReference type="InterPro" id="IPR015422">
    <property type="entry name" value="PyrdxlP-dep_Trfase_small"/>
</dbReference>
<dbReference type="Pfam" id="PF01212">
    <property type="entry name" value="Beta_elim_lyase"/>
    <property type="match status" value="1"/>
</dbReference>
<keyword evidence="4" id="KW-0663">Pyridoxal phosphate</keyword>
<dbReference type="Proteomes" id="UP001139488">
    <property type="component" value="Unassembled WGS sequence"/>
</dbReference>
<accession>A0A9X1WCE8</accession>
<dbReference type="GO" id="GO:0006545">
    <property type="term" value="P:glycine biosynthetic process"/>
    <property type="evidence" value="ECO:0007669"/>
    <property type="project" value="TreeGrafter"/>
</dbReference>
<comment type="cofactor">
    <cofactor evidence="1">
        <name>pyridoxal 5'-phosphate</name>
        <dbReference type="ChEBI" id="CHEBI:597326"/>
    </cofactor>
</comment>
<dbReference type="GO" id="GO:0005829">
    <property type="term" value="C:cytosol"/>
    <property type="evidence" value="ECO:0007669"/>
    <property type="project" value="TreeGrafter"/>
</dbReference>
<evidence type="ECO:0000313" key="6">
    <source>
        <dbReference type="EMBL" id="MCJ2378362.1"/>
    </source>
</evidence>
<keyword evidence="7" id="KW-1185">Reference proteome</keyword>
<dbReference type="EMBL" id="JAJNNZ010000015">
    <property type="protein sequence ID" value="MCJ2378362.1"/>
    <property type="molecule type" value="Genomic_DNA"/>
</dbReference>
<reference evidence="6" key="1">
    <citation type="submission" date="2021-11" db="EMBL/GenBank/DDBJ databases">
        <title>Vibrio ZSDE26 sp. nov. and Vibrio ZSDZ34 sp. nov., isolated from coastal seawater in Qingdao.</title>
        <authorList>
            <person name="Zhang P."/>
        </authorList>
    </citation>
    <scope>NUCLEOTIDE SEQUENCE</scope>
    <source>
        <strain evidence="6">ZSDZ34</strain>
    </source>
</reference>
<dbReference type="AlphaFoldDB" id="A0A9X1WCE8"/>
<dbReference type="RefSeq" id="WP_244358633.1">
    <property type="nucleotide sequence ID" value="NZ_JAJNNZ010000015.1"/>
</dbReference>
<keyword evidence="6" id="KW-0456">Lyase</keyword>
<gene>
    <name evidence="6" type="ORF">LNL84_16200</name>
</gene>
<dbReference type="PANTHER" id="PTHR48097:SF9">
    <property type="entry name" value="L-THREONINE ALDOLASE"/>
    <property type="match status" value="1"/>
</dbReference>
<organism evidence="6 7">
    <name type="scientific">Vibrio gelatinilyticus</name>
    <dbReference type="NCBI Taxonomy" id="2893468"/>
    <lineage>
        <taxon>Bacteria</taxon>
        <taxon>Pseudomonadati</taxon>
        <taxon>Pseudomonadota</taxon>
        <taxon>Gammaproteobacteria</taxon>
        <taxon>Vibrionales</taxon>
        <taxon>Vibrionaceae</taxon>
        <taxon>Vibrio</taxon>
    </lineage>
</organism>
<dbReference type="InterPro" id="IPR015421">
    <property type="entry name" value="PyrdxlP-dep_Trfase_major"/>
</dbReference>
<proteinExistence type="inferred from homology"/>
<name>A0A9X1WCE8_9VIBR</name>
<feature type="domain" description="Aromatic amino acid beta-eliminating lyase/threonine aldolase" evidence="5">
    <location>
        <begin position="37"/>
        <end position="271"/>
    </location>
</feature>
<comment type="caution">
    <text evidence="6">The sequence shown here is derived from an EMBL/GenBank/DDBJ whole genome shotgun (WGS) entry which is preliminary data.</text>
</comment>
<dbReference type="Gene3D" id="3.90.1150.10">
    <property type="entry name" value="Aspartate Aminotransferase, domain 1"/>
    <property type="match status" value="1"/>
</dbReference>
<comment type="similarity">
    <text evidence="2">Belongs to the threonine aldolase family.</text>
</comment>
<dbReference type="PANTHER" id="PTHR48097">
    <property type="entry name" value="L-THREONINE ALDOLASE-RELATED"/>
    <property type="match status" value="1"/>
</dbReference>
<dbReference type="Gene3D" id="3.40.640.10">
    <property type="entry name" value="Type I PLP-dependent aspartate aminotransferase-like (Major domain)"/>
    <property type="match status" value="1"/>
</dbReference>
<sequence length="361" mass="41117">MKPSARHLCHTILSGNKELAPHQLFSDMAKWCLDNDVAHDTYGEGELLQAFEKEIAQLLGFESALFIVTGTMNQPTALQLACENRASNLVAMHSTSHILQHEAQGFQLQKRFNVIPIGHQYSPWTLNDLKASPEEFAAALYELPMREIGGQLPQWQELQDIKHYCQQKCIHFHMDGARLWECAAYYQQPYHEIAKGFDSVYVSLYKGIGGLGGSMLVGSKSFIDRARIWVRRQGGDVYHRTPYIVSAKMAFDERLAQMPKLFERTQQIYALIQADYPELTLNPEMPQCNMLHLYLPFSVQQTEALCDALAREQGVWFGNPQPTALSAQSKVEWYVGETLLTMSDQQLRSILDWLMENASLK</sequence>
<comment type="subunit">
    <text evidence="3">Homotetramer.</text>
</comment>
<dbReference type="GO" id="GO:0006567">
    <property type="term" value="P:L-threonine catabolic process"/>
    <property type="evidence" value="ECO:0007669"/>
    <property type="project" value="TreeGrafter"/>
</dbReference>
<dbReference type="InterPro" id="IPR015424">
    <property type="entry name" value="PyrdxlP-dep_Trfase"/>
</dbReference>
<evidence type="ECO:0000256" key="2">
    <source>
        <dbReference type="ARBA" id="ARBA00006966"/>
    </source>
</evidence>
<dbReference type="InterPro" id="IPR001597">
    <property type="entry name" value="ArAA_b-elim_lyase/Thr_aldolase"/>
</dbReference>
<evidence type="ECO:0000256" key="4">
    <source>
        <dbReference type="ARBA" id="ARBA00022898"/>
    </source>
</evidence>
<dbReference type="SUPFAM" id="SSF53383">
    <property type="entry name" value="PLP-dependent transferases"/>
    <property type="match status" value="1"/>
</dbReference>
<evidence type="ECO:0000256" key="1">
    <source>
        <dbReference type="ARBA" id="ARBA00001933"/>
    </source>
</evidence>
<dbReference type="GO" id="GO:0008732">
    <property type="term" value="F:L-allo-threonine aldolase activity"/>
    <property type="evidence" value="ECO:0007669"/>
    <property type="project" value="TreeGrafter"/>
</dbReference>
<evidence type="ECO:0000256" key="3">
    <source>
        <dbReference type="ARBA" id="ARBA00011881"/>
    </source>
</evidence>
<evidence type="ECO:0000259" key="5">
    <source>
        <dbReference type="Pfam" id="PF01212"/>
    </source>
</evidence>
<protein>
    <submittedName>
        <fullName evidence="6">Beta-eliminating lyase-related protein</fullName>
    </submittedName>
</protein>
<evidence type="ECO:0000313" key="7">
    <source>
        <dbReference type="Proteomes" id="UP001139488"/>
    </source>
</evidence>